<name>A0A5P2X7K5_STRST</name>
<dbReference type="Proteomes" id="UP000549009">
    <property type="component" value="Unassembled WGS sequence"/>
</dbReference>
<dbReference type="Gene3D" id="3.60.20.10">
    <property type="entry name" value="Glutamine Phosphoribosylpyrophosphate, subunit 1, domain 1"/>
    <property type="match status" value="1"/>
</dbReference>
<dbReference type="AlphaFoldDB" id="A0A5P2X7K5"/>
<dbReference type="RefSeq" id="WP_150510170.1">
    <property type="nucleotide sequence ID" value="NZ_BMSQ01000007.1"/>
</dbReference>
<evidence type="ECO:0000313" key="7">
    <source>
        <dbReference type="EMBL" id="QEV59010.1"/>
    </source>
</evidence>
<dbReference type="Gene3D" id="1.10.1400.10">
    <property type="match status" value="1"/>
</dbReference>
<organism evidence="7 8">
    <name type="scientific">Streptomyces spectabilis</name>
    <dbReference type="NCBI Taxonomy" id="68270"/>
    <lineage>
        <taxon>Bacteria</taxon>
        <taxon>Bacillati</taxon>
        <taxon>Actinomycetota</taxon>
        <taxon>Actinomycetes</taxon>
        <taxon>Kitasatosporales</taxon>
        <taxon>Streptomycetaceae</taxon>
        <taxon>Streptomyces</taxon>
    </lineage>
</organism>
<dbReference type="Proteomes" id="UP000326505">
    <property type="component" value="Chromosome"/>
</dbReference>
<dbReference type="InterPro" id="IPR043147">
    <property type="entry name" value="Penicillin_amidase_A-knob"/>
</dbReference>
<comment type="similarity">
    <text evidence="1">Belongs to the peptidase S45 family.</text>
</comment>
<reference evidence="7 8" key="1">
    <citation type="submission" date="2017-09" db="EMBL/GenBank/DDBJ databases">
        <authorList>
            <person name="Lee N."/>
            <person name="Cho B.-K."/>
        </authorList>
    </citation>
    <scope>NUCLEOTIDE SEQUENCE [LARGE SCALE GENOMIC DNA]</scope>
    <source>
        <strain evidence="7 8">ATCC 27465</strain>
    </source>
</reference>
<evidence type="ECO:0000313" key="8">
    <source>
        <dbReference type="Proteomes" id="UP000326505"/>
    </source>
</evidence>
<dbReference type="EMBL" id="JACHJD010000008">
    <property type="protein sequence ID" value="MBB5106027.1"/>
    <property type="molecule type" value="Genomic_DNA"/>
</dbReference>
<dbReference type="InterPro" id="IPR043146">
    <property type="entry name" value="Penicillin_amidase_N_B-knob"/>
</dbReference>
<dbReference type="PANTHER" id="PTHR34218">
    <property type="entry name" value="PEPTIDASE S45 PENICILLIN AMIDASE"/>
    <property type="match status" value="1"/>
</dbReference>
<dbReference type="EMBL" id="CP023690">
    <property type="protein sequence ID" value="QEV59010.1"/>
    <property type="molecule type" value="Genomic_DNA"/>
</dbReference>
<evidence type="ECO:0000256" key="4">
    <source>
        <dbReference type="SAM" id="MobiDB-lite"/>
    </source>
</evidence>
<dbReference type="Gene3D" id="2.30.120.10">
    <property type="match status" value="1"/>
</dbReference>
<evidence type="ECO:0000256" key="1">
    <source>
        <dbReference type="ARBA" id="ARBA00006586"/>
    </source>
</evidence>
<keyword evidence="2" id="KW-0378">Hydrolase</keyword>
<keyword evidence="3" id="KW-0865">Zymogen</keyword>
<dbReference type="OrthoDB" id="5240333at2"/>
<dbReference type="PANTHER" id="PTHR34218:SF4">
    <property type="entry name" value="ACYL-HOMOSERINE LACTONE ACYLASE QUIP"/>
    <property type="match status" value="1"/>
</dbReference>
<evidence type="ECO:0000313" key="6">
    <source>
        <dbReference type="EMBL" id="MBB5106027.1"/>
    </source>
</evidence>
<feature type="region of interest" description="Disordered" evidence="4">
    <location>
        <begin position="326"/>
        <end position="353"/>
    </location>
</feature>
<dbReference type="GO" id="GO:0017000">
    <property type="term" value="P:antibiotic biosynthetic process"/>
    <property type="evidence" value="ECO:0007669"/>
    <property type="project" value="InterPro"/>
</dbReference>
<dbReference type="GO" id="GO:0016811">
    <property type="term" value="F:hydrolase activity, acting on carbon-nitrogen (but not peptide) bonds, in linear amides"/>
    <property type="evidence" value="ECO:0007669"/>
    <property type="project" value="InterPro"/>
</dbReference>
<gene>
    <name evidence="7" type="ORF">CP982_09950</name>
    <name evidence="6" type="ORF">FHS40_005122</name>
</gene>
<dbReference type="Pfam" id="PF01804">
    <property type="entry name" value="Penicil_amidase"/>
    <property type="match status" value="1"/>
</dbReference>
<evidence type="ECO:0000256" key="5">
    <source>
        <dbReference type="SAM" id="SignalP"/>
    </source>
</evidence>
<accession>A0A5P2X7K5</accession>
<sequence length="939" mass="101594">MRLRSARLRTLTTSAALALGASLLLAPGPGAAAAEPPPAAPDFCGDGCADILPPGANGNATLAEILSHRVLGTRPAHADDQLGPYDALADGYPSLTDDKLGEFFGDSSFGVEPDQVASVTKPRDDVTITRDKKYGVPHIQGSTRYGTEFGAGYAAGQDRLWLIDLFRHIGRGRLTPFAGGAPSNQGLEQQFWPQAPYTEQDLERQVEYIRNTQGERGRQAMADAQAYIDGLNAYRTQSKNGRYFPGEYVLTGKIDAITNVGEIEPFKVTDMIALASVVGGLFGNGGGSEVESALSLLAAQNKYGVEKGSRIWEDFRARNDPETVQTLHDGSRFPYAGKPDKARGTALPDPGSVQREQLVFDREGGARAPAKDPVRAPKKLKPLQGMYDDGVLPADLFGSAGQHKGMSNALLVSGRHTASGHPVAVFGPQTGYFAPQLLMQQELQGPGISARGVSFAGVGMYVQLGRGQDYAWSATSATQDITDTYAVELCEPGGGSPTKQSAHYRYRGTCTPMEKLERKNAWKPTVADSTAAGSYRMQVFRTQYGIVTHRATIDGKPVAYVSLRSTYRHEADSIIGFQMLNDPGHVKDAASFKKAAQNISYAFNWFYADSRDTAYYNSGANPERADGVDPNFPVHAQQAYEWRDFDPRDNTSAQTPPAAHPQSVNQDYYVSWNNKQATDYTSGGFGMGAVHRGDLLDDRVKELVEDGGVTRASLTRAMAEAAVTDLRGEQVLPELLEVIAAEAVDDPDLAEAVRQLEAWRKAGSPRKETARGSHAYAHPDAVRTMDAWWPRLVEAAFRPGLGKDLYDALTAQLGVDEAPSAGHGPTGAHAGSAFQYGWWGYVDKDLRTVLGRPAEGWSRTAHCGDGTLDACRETLLTTLKQALAVPASEVYPGDASCKAGDQWCADAVIHRPLGGITHRAIQWQNRPTYQQVVEFPRHR</sequence>
<feature type="chain" id="PRO_5044623154" evidence="5">
    <location>
        <begin position="33"/>
        <end position="939"/>
    </location>
</feature>
<dbReference type="KEGG" id="sspb:CP982_09950"/>
<feature type="signal peptide" evidence="5">
    <location>
        <begin position="1"/>
        <end position="32"/>
    </location>
</feature>
<keyword evidence="9" id="KW-1185">Reference proteome</keyword>
<reference evidence="6 9" key="2">
    <citation type="submission" date="2020-08" db="EMBL/GenBank/DDBJ databases">
        <title>Genomic Encyclopedia of Type Strains, Phase III (KMG-III): the genomes of soil and plant-associated and newly described type strains.</title>
        <authorList>
            <person name="Whitman W."/>
        </authorList>
    </citation>
    <scope>NUCLEOTIDE SEQUENCE [LARGE SCALE GENOMIC DNA]</scope>
    <source>
        <strain evidence="6 9">CECT 3146</strain>
    </source>
</reference>
<evidence type="ECO:0000313" key="9">
    <source>
        <dbReference type="Proteomes" id="UP000549009"/>
    </source>
</evidence>
<evidence type="ECO:0000256" key="3">
    <source>
        <dbReference type="ARBA" id="ARBA00023145"/>
    </source>
</evidence>
<dbReference type="InterPro" id="IPR023343">
    <property type="entry name" value="Penicillin_amidase_dom1"/>
</dbReference>
<dbReference type="InterPro" id="IPR002692">
    <property type="entry name" value="S45"/>
</dbReference>
<proteinExistence type="inferred from homology"/>
<dbReference type="Gene3D" id="1.10.439.10">
    <property type="entry name" value="Penicillin Amidohydrolase, domain 1"/>
    <property type="match status" value="1"/>
</dbReference>
<dbReference type="SUPFAM" id="SSF56235">
    <property type="entry name" value="N-terminal nucleophile aminohydrolases (Ntn hydrolases)"/>
    <property type="match status" value="1"/>
</dbReference>
<protein>
    <submittedName>
        <fullName evidence="6">Acyl-homoserine lactone acylase PvdQ</fullName>
    </submittedName>
    <submittedName>
        <fullName evidence="7">Penicillin acylase family protein</fullName>
    </submittedName>
</protein>
<evidence type="ECO:0000256" key="2">
    <source>
        <dbReference type="ARBA" id="ARBA00022801"/>
    </source>
</evidence>
<dbReference type="InterPro" id="IPR029055">
    <property type="entry name" value="Ntn_hydrolases_N"/>
</dbReference>
<keyword evidence="5" id="KW-0732">Signal</keyword>